<reference evidence="2 3" key="1">
    <citation type="submission" date="2024-07" db="EMBL/GenBank/DDBJ databases">
        <title>Section-level genome sequencing and comparative genomics of Aspergillus sections Usti and Cavernicolus.</title>
        <authorList>
            <consortium name="Lawrence Berkeley National Laboratory"/>
            <person name="Nybo J.L."/>
            <person name="Vesth T.C."/>
            <person name="Theobald S."/>
            <person name="Frisvad J.C."/>
            <person name="Larsen T.O."/>
            <person name="Kjaerboelling I."/>
            <person name="Rothschild-Mancinelli K."/>
            <person name="Lyhne E.K."/>
            <person name="Kogle M.E."/>
            <person name="Barry K."/>
            <person name="Clum A."/>
            <person name="Na H."/>
            <person name="Ledsgaard L."/>
            <person name="Lin J."/>
            <person name="Lipzen A."/>
            <person name="Kuo A."/>
            <person name="Riley R."/>
            <person name="Mondo S."/>
            <person name="Labutti K."/>
            <person name="Haridas S."/>
            <person name="Pangalinan J."/>
            <person name="Salamov A.A."/>
            <person name="Simmons B.A."/>
            <person name="Magnuson J.K."/>
            <person name="Chen J."/>
            <person name="Drula E."/>
            <person name="Henrissat B."/>
            <person name="Wiebenga A."/>
            <person name="Lubbers R.J."/>
            <person name="Gomes A.C."/>
            <person name="Makela M.R."/>
            <person name="Stajich J."/>
            <person name="Grigoriev I.V."/>
            <person name="Mortensen U.H."/>
            <person name="De Vries R.P."/>
            <person name="Baker S.E."/>
            <person name="Andersen M.R."/>
        </authorList>
    </citation>
    <scope>NUCLEOTIDE SEQUENCE [LARGE SCALE GENOMIC DNA]</scope>
    <source>
        <strain evidence="2 3">CBS 588.65</strain>
    </source>
</reference>
<dbReference type="EMBL" id="JBFXLT010000022">
    <property type="protein sequence ID" value="KAL2816459.1"/>
    <property type="molecule type" value="Genomic_DNA"/>
</dbReference>
<proteinExistence type="predicted"/>
<evidence type="ECO:0000313" key="3">
    <source>
        <dbReference type="Proteomes" id="UP001610334"/>
    </source>
</evidence>
<feature type="region of interest" description="Disordered" evidence="1">
    <location>
        <begin position="155"/>
        <end position="175"/>
    </location>
</feature>
<gene>
    <name evidence="2" type="ORF">BJX63DRAFT_136908</name>
</gene>
<name>A0ABR4HLU3_9EURO</name>
<sequence length="175" mass="19118">MLFSAPAQGWPAPKRQSAITEPPFHRSNHPQLLPELTTRVRCGRAVSDRAWLACGLNVASFVHNTPPGTTSDVPSLPPDPTHIYNASLPHTLDLPDYVLVNKSINFQQHSKSNISSDSEASGAWLAGSAARRRRSGVGPRAYRLHGLGSLRDRQMEGASRTRIAGRPAPSRLRRC</sequence>
<evidence type="ECO:0000256" key="1">
    <source>
        <dbReference type="SAM" id="MobiDB-lite"/>
    </source>
</evidence>
<keyword evidence="3" id="KW-1185">Reference proteome</keyword>
<feature type="region of interest" description="Disordered" evidence="1">
    <location>
        <begin position="1"/>
        <end position="30"/>
    </location>
</feature>
<accession>A0ABR4HLU3</accession>
<evidence type="ECO:0000313" key="2">
    <source>
        <dbReference type="EMBL" id="KAL2816459.1"/>
    </source>
</evidence>
<organism evidence="2 3">
    <name type="scientific">Aspergillus granulosus</name>
    <dbReference type="NCBI Taxonomy" id="176169"/>
    <lineage>
        <taxon>Eukaryota</taxon>
        <taxon>Fungi</taxon>
        <taxon>Dikarya</taxon>
        <taxon>Ascomycota</taxon>
        <taxon>Pezizomycotina</taxon>
        <taxon>Eurotiomycetes</taxon>
        <taxon>Eurotiomycetidae</taxon>
        <taxon>Eurotiales</taxon>
        <taxon>Aspergillaceae</taxon>
        <taxon>Aspergillus</taxon>
        <taxon>Aspergillus subgen. Nidulantes</taxon>
    </lineage>
</organism>
<dbReference type="Proteomes" id="UP001610334">
    <property type="component" value="Unassembled WGS sequence"/>
</dbReference>
<protein>
    <submittedName>
        <fullName evidence="2">Uncharacterized protein</fullName>
    </submittedName>
</protein>
<comment type="caution">
    <text evidence="2">The sequence shown here is derived from an EMBL/GenBank/DDBJ whole genome shotgun (WGS) entry which is preliminary data.</text>
</comment>